<accession>A0A3N5CKA5</accession>
<evidence type="ECO:0000256" key="8">
    <source>
        <dbReference type="HAMAP-Rule" id="MF_00421"/>
    </source>
</evidence>
<dbReference type="NCBIfam" id="TIGR01737">
    <property type="entry name" value="FGAM_synth_I"/>
    <property type="match status" value="1"/>
</dbReference>
<dbReference type="PIRSF" id="PIRSF001586">
    <property type="entry name" value="FGAM_synth_I"/>
    <property type="match status" value="1"/>
</dbReference>
<keyword evidence="6 8" id="KW-0067">ATP-binding</keyword>
<protein>
    <recommendedName>
        <fullName evidence="8">Phosphoribosylformylglycinamidine synthase subunit PurQ</fullName>
        <shortName evidence="8">FGAM synthase</shortName>
        <ecNumber evidence="8">6.3.5.3</ecNumber>
    </recommendedName>
    <alternativeName>
        <fullName evidence="8">Formylglycinamide ribonucleotide amidotransferase subunit I</fullName>
        <shortName evidence="8">FGAR amidotransferase I</shortName>
        <shortName evidence="8">FGAR-AT I</shortName>
    </alternativeName>
    <alternativeName>
        <fullName evidence="8">Glutaminase PurQ</fullName>
        <ecNumber evidence="8">3.5.1.2</ecNumber>
    </alternativeName>
    <alternativeName>
        <fullName evidence="8">Phosphoribosylformylglycinamidine synthase subunit I</fullName>
    </alternativeName>
</protein>
<gene>
    <name evidence="8" type="primary">purQ</name>
    <name evidence="9" type="ORF">EDD62_0915</name>
</gene>
<evidence type="ECO:0000313" key="10">
    <source>
        <dbReference type="Proteomes" id="UP000277108"/>
    </source>
</evidence>
<dbReference type="UniPathway" id="UPA00074">
    <property type="reaction ID" value="UER00128"/>
</dbReference>
<evidence type="ECO:0000256" key="3">
    <source>
        <dbReference type="ARBA" id="ARBA00022741"/>
    </source>
</evidence>
<evidence type="ECO:0000313" key="9">
    <source>
        <dbReference type="EMBL" id="RPF58271.1"/>
    </source>
</evidence>
<dbReference type="GO" id="GO:0004359">
    <property type="term" value="F:glutaminase activity"/>
    <property type="evidence" value="ECO:0007669"/>
    <property type="project" value="UniProtKB-EC"/>
</dbReference>
<comment type="catalytic activity">
    <reaction evidence="8">
        <text>N(2)-formyl-N(1)-(5-phospho-beta-D-ribosyl)glycinamide + L-glutamine + ATP + H2O = 2-formamido-N(1)-(5-O-phospho-beta-D-ribosyl)acetamidine + L-glutamate + ADP + phosphate + H(+)</text>
        <dbReference type="Rhea" id="RHEA:17129"/>
        <dbReference type="ChEBI" id="CHEBI:15377"/>
        <dbReference type="ChEBI" id="CHEBI:15378"/>
        <dbReference type="ChEBI" id="CHEBI:29985"/>
        <dbReference type="ChEBI" id="CHEBI:30616"/>
        <dbReference type="ChEBI" id="CHEBI:43474"/>
        <dbReference type="ChEBI" id="CHEBI:58359"/>
        <dbReference type="ChEBI" id="CHEBI:147286"/>
        <dbReference type="ChEBI" id="CHEBI:147287"/>
        <dbReference type="ChEBI" id="CHEBI:456216"/>
        <dbReference type="EC" id="6.3.5.3"/>
    </reaction>
</comment>
<keyword evidence="2 8" id="KW-0436">Ligase</keyword>
<dbReference type="InterPro" id="IPR010075">
    <property type="entry name" value="PRibForGlyAmidine_synth_PurQ"/>
</dbReference>
<organism evidence="9 10">
    <name type="scientific">Abyssicoccus albus</name>
    <dbReference type="NCBI Taxonomy" id="1817405"/>
    <lineage>
        <taxon>Bacteria</taxon>
        <taxon>Bacillati</taxon>
        <taxon>Bacillota</taxon>
        <taxon>Bacilli</taxon>
        <taxon>Bacillales</taxon>
        <taxon>Abyssicoccaceae</taxon>
    </lineage>
</organism>
<dbReference type="HAMAP" id="MF_00421">
    <property type="entry name" value="PurQ"/>
    <property type="match status" value="1"/>
</dbReference>
<dbReference type="SMART" id="SM01211">
    <property type="entry name" value="GATase_5"/>
    <property type="match status" value="1"/>
</dbReference>
<dbReference type="Gene3D" id="3.40.50.880">
    <property type="match status" value="1"/>
</dbReference>
<keyword evidence="4 8" id="KW-0658">Purine biosynthesis</keyword>
<evidence type="ECO:0000256" key="4">
    <source>
        <dbReference type="ARBA" id="ARBA00022755"/>
    </source>
</evidence>
<comment type="pathway">
    <text evidence="8">Purine metabolism; IMP biosynthesis via de novo pathway; 5-amino-1-(5-phospho-D-ribosyl)imidazole from N(2)-formyl-N(1)-(5-phospho-D-ribosyl)glycinamide: step 1/2.</text>
</comment>
<evidence type="ECO:0000256" key="6">
    <source>
        <dbReference type="ARBA" id="ARBA00022840"/>
    </source>
</evidence>
<dbReference type="RefSeq" id="WP_123807696.1">
    <property type="nucleotide sequence ID" value="NZ_RKRK01000002.1"/>
</dbReference>
<dbReference type="OrthoDB" id="9804441at2"/>
<dbReference type="SUPFAM" id="SSF52317">
    <property type="entry name" value="Class I glutamine amidotransferase-like"/>
    <property type="match status" value="1"/>
</dbReference>
<dbReference type="GO" id="GO:0005524">
    <property type="term" value="F:ATP binding"/>
    <property type="evidence" value="ECO:0007669"/>
    <property type="project" value="UniProtKB-KW"/>
</dbReference>
<keyword evidence="7 8" id="KW-0315">Glutamine amidotransferase</keyword>
<feature type="active site" description="Nucleophile" evidence="8">
    <location>
        <position position="85"/>
    </location>
</feature>
<dbReference type="PROSITE" id="PS51273">
    <property type="entry name" value="GATASE_TYPE_1"/>
    <property type="match status" value="1"/>
</dbReference>
<evidence type="ECO:0000256" key="7">
    <source>
        <dbReference type="ARBA" id="ARBA00022962"/>
    </source>
</evidence>
<sequence>MKFAVIRFPGSNCDRDMYNAAKKIDCEVEYVDYRKTSLEGFDGVLIPGGFSFGDYLRSGAMAKVAPIMDEIKRFADEGKLVLGVCNGFQVLTEARLLPGALIHNDHHQFICRNDSIRVNNHSQFTHLYDIGEDLTIPIAHGEGHYYCDDETYQSLVDNHQIMFTYNDNPNGSYKDIAGITNEQGNVLGMMPHPERALDQLLSTDDGLKLFQSMITPYEKGE</sequence>
<keyword evidence="5 8" id="KW-0378">Hydrolase</keyword>
<dbReference type="EMBL" id="RKRK01000002">
    <property type="protein sequence ID" value="RPF58271.1"/>
    <property type="molecule type" value="Genomic_DNA"/>
</dbReference>
<comment type="catalytic activity">
    <reaction evidence="8">
        <text>L-glutamine + H2O = L-glutamate + NH4(+)</text>
        <dbReference type="Rhea" id="RHEA:15889"/>
        <dbReference type="ChEBI" id="CHEBI:15377"/>
        <dbReference type="ChEBI" id="CHEBI:28938"/>
        <dbReference type="ChEBI" id="CHEBI:29985"/>
        <dbReference type="ChEBI" id="CHEBI:58359"/>
        <dbReference type="EC" id="3.5.1.2"/>
    </reaction>
</comment>
<comment type="function">
    <text evidence="8">Part of the phosphoribosylformylglycinamidine synthase complex involved in the purines biosynthetic pathway. Catalyzes the ATP-dependent conversion of formylglycinamide ribonucleotide (FGAR) and glutamine to yield formylglycinamidine ribonucleotide (FGAM) and glutamate. The FGAM synthase complex is composed of three subunits. PurQ produces an ammonia molecule by converting glutamine to glutamate. PurL transfers the ammonia molecule to FGAR to form FGAM in an ATP-dependent manner. PurS interacts with PurQ and PurL and is thought to assist in the transfer of the ammonia molecule from PurQ to PurL.</text>
</comment>
<dbReference type="PANTHER" id="PTHR47552:SF1">
    <property type="entry name" value="PHOSPHORIBOSYLFORMYLGLYCINAMIDINE SYNTHASE SUBUNIT PURQ"/>
    <property type="match status" value="1"/>
</dbReference>
<comment type="subcellular location">
    <subcellularLocation>
        <location evidence="8">Cytoplasm</location>
    </subcellularLocation>
</comment>
<dbReference type="AlphaFoldDB" id="A0A3N5CKA5"/>
<dbReference type="Pfam" id="PF13507">
    <property type="entry name" value="GATase_5"/>
    <property type="match status" value="1"/>
</dbReference>
<dbReference type="GO" id="GO:0004642">
    <property type="term" value="F:phosphoribosylformylglycinamidine synthase activity"/>
    <property type="evidence" value="ECO:0007669"/>
    <property type="project" value="UniProtKB-UniRule"/>
</dbReference>
<dbReference type="CDD" id="cd01740">
    <property type="entry name" value="GATase1_FGAR_AT"/>
    <property type="match status" value="1"/>
</dbReference>
<evidence type="ECO:0000256" key="5">
    <source>
        <dbReference type="ARBA" id="ARBA00022801"/>
    </source>
</evidence>
<dbReference type="GO" id="GO:0006189">
    <property type="term" value="P:'de novo' IMP biosynthetic process"/>
    <property type="evidence" value="ECO:0007669"/>
    <property type="project" value="UniProtKB-UniRule"/>
</dbReference>
<evidence type="ECO:0000256" key="2">
    <source>
        <dbReference type="ARBA" id="ARBA00022598"/>
    </source>
</evidence>
<feature type="active site" evidence="8">
    <location>
        <position position="194"/>
    </location>
</feature>
<dbReference type="NCBIfam" id="NF002957">
    <property type="entry name" value="PRK03619.1"/>
    <property type="match status" value="1"/>
</dbReference>
<reference evidence="9 10" key="1">
    <citation type="submission" date="2018-11" db="EMBL/GenBank/DDBJ databases">
        <title>Genomic Encyclopedia of Type Strains, Phase IV (KMG-IV): sequencing the most valuable type-strain genomes for metagenomic binning, comparative biology and taxonomic classification.</title>
        <authorList>
            <person name="Goeker M."/>
        </authorList>
    </citation>
    <scope>NUCLEOTIDE SEQUENCE [LARGE SCALE GENOMIC DNA]</scope>
    <source>
        <strain evidence="9 10">DSM 29158</strain>
    </source>
</reference>
<dbReference type="Proteomes" id="UP000277108">
    <property type="component" value="Unassembled WGS sequence"/>
</dbReference>
<feature type="active site" evidence="8">
    <location>
        <position position="192"/>
    </location>
</feature>
<proteinExistence type="inferred from homology"/>
<dbReference type="EC" id="3.5.1.2" evidence="8"/>
<comment type="caution">
    <text evidence="9">The sequence shown here is derived from an EMBL/GenBank/DDBJ whole genome shotgun (WGS) entry which is preliminary data.</text>
</comment>
<dbReference type="GO" id="GO:0005737">
    <property type="term" value="C:cytoplasm"/>
    <property type="evidence" value="ECO:0007669"/>
    <property type="project" value="UniProtKB-SubCell"/>
</dbReference>
<keyword evidence="1 8" id="KW-0963">Cytoplasm</keyword>
<keyword evidence="10" id="KW-1185">Reference proteome</keyword>
<keyword evidence="3 8" id="KW-0547">Nucleotide-binding</keyword>
<comment type="subunit">
    <text evidence="8">Part of the FGAM synthase complex composed of 1 PurL, 1 PurQ and 2 PurS subunits.</text>
</comment>
<dbReference type="InterPro" id="IPR029062">
    <property type="entry name" value="Class_I_gatase-like"/>
</dbReference>
<name>A0A3N5CKA5_9BACL</name>
<dbReference type="EC" id="6.3.5.3" evidence="8"/>
<evidence type="ECO:0000256" key="1">
    <source>
        <dbReference type="ARBA" id="ARBA00022490"/>
    </source>
</evidence>
<dbReference type="PANTHER" id="PTHR47552">
    <property type="entry name" value="PHOSPHORIBOSYLFORMYLGLYCINAMIDINE SYNTHASE SUBUNIT PURQ"/>
    <property type="match status" value="1"/>
</dbReference>